<organism evidence="3 4">
    <name type="scientific">Oceanotoga teriensis</name>
    <dbReference type="NCBI Taxonomy" id="515440"/>
    <lineage>
        <taxon>Bacteria</taxon>
        <taxon>Thermotogati</taxon>
        <taxon>Thermotogota</taxon>
        <taxon>Thermotogae</taxon>
        <taxon>Petrotogales</taxon>
        <taxon>Petrotogaceae</taxon>
        <taxon>Oceanotoga</taxon>
    </lineage>
</organism>
<protein>
    <submittedName>
        <fullName evidence="3">Alpha/beta hydrolase family protein</fullName>
    </submittedName>
</protein>
<dbReference type="AlphaFoldDB" id="A0AA45C7N1"/>
<evidence type="ECO:0000313" key="3">
    <source>
        <dbReference type="EMBL" id="PWJ95498.1"/>
    </source>
</evidence>
<accession>A0AA45C7N1</accession>
<dbReference type="InterPro" id="IPR029058">
    <property type="entry name" value="AB_hydrolase_fold"/>
</dbReference>
<reference evidence="3 4" key="1">
    <citation type="submission" date="2018-05" db="EMBL/GenBank/DDBJ databases">
        <title>Genomic Encyclopedia of Type Strains, Phase IV (KMG-IV): sequencing the most valuable type-strain genomes for metagenomic binning, comparative biology and taxonomic classification.</title>
        <authorList>
            <person name="Goeker M."/>
        </authorList>
    </citation>
    <scope>NUCLEOTIDE SEQUENCE [LARGE SCALE GENOMIC DNA]</scope>
    <source>
        <strain evidence="3 4">DSM 24906</strain>
    </source>
</reference>
<gene>
    <name evidence="3" type="ORF">C7380_105128</name>
</gene>
<feature type="transmembrane region" description="Helical" evidence="1">
    <location>
        <begin position="7"/>
        <end position="24"/>
    </location>
</feature>
<evidence type="ECO:0000259" key="2">
    <source>
        <dbReference type="Pfam" id="PF12695"/>
    </source>
</evidence>
<proteinExistence type="predicted"/>
<keyword evidence="4" id="KW-1185">Reference proteome</keyword>
<sequence>MKKFLKIIILSFIIVFILFSIWSLNPLGPMKEAKEILNSNNEGIQIENTSNIVFKPQKYETGLIFYPGGRVDPKSYSIFAEKLAEEDILVIIAKMPFNLAIFNSYKADKIIQDYPEVKNWYISGHSLGGAMAAKYVYENPDKIKNLILYAAYPAENNDLSNSNINVLSIYAENDGLANQEKIKNNKQYLPDSTKYVEIIGGNHAQFGYYGEQEGDNPSQISREEQTKIIIQNTLNFIKK</sequence>
<feature type="domain" description="Alpha/beta hydrolase fold-5" evidence="2">
    <location>
        <begin position="62"/>
        <end position="226"/>
    </location>
</feature>
<name>A0AA45C7N1_9BACT</name>
<dbReference type="InterPro" id="IPR029059">
    <property type="entry name" value="AB_hydrolase_5"/>
</dbReference>
<dbReference type="SUPFAM" id="SSF53474">
    <property type="entry name" value="alpha/beta-Hydrolases"/>
    <property type="match status" value="1"/>
</dbReference>
<keyword evidence="1" id="KW-0812">Transmembrane</keyword>
<evidence type="ECO:0000256" key="1">
    <source>
        <dbReference type="SAM" id="Phobius"/>
    </source>
</evidence>
<keyword evidence="3" id="KW-0378">Hydrolase</keyword>
<dbReference type="GO" id="GO:0016787">
    <property type="term" value="F:hydrolase activity"/>
    <property type="evidence" value="ECO:0007669"/>
    <property type="project" value="UniProtKB-KW"/>
</dbReference>
<dbReference type="Proteomes" id="UP000245921">
    <property type="component" value="Unassembled WGS sequence"/>
</dbReference>
<dbReference type="RefSeq" id="WP_158274784.1">
    <property type="nucleotide sequence ID" value="NZ_QGGI01000005.1"/>
</dbReference>
<dbReference type="Pfam" id="PF12695">
    <property type="entry name" value="Abhydrolase_5"/>
    <property type="match status" value="1"/>
</dbReference>
<dbReference type="Gene3D" id="3.40.50.1820">
    <property type="entry name" value="alpha/beta hydrolase"/>
    <property type="match status" value="1"/>
</dbReference>
<keyword evidence="1" id="KW-0472">Membrane</keyword>
<comment type="caution">
    <text evidence="3">The sequence shown here is derived from an EMBL/GenBank/DDBJ whole genome shotgun (WGS) entry which is preliminary data.</text>
</comment>
<dbReference type="EMBL" id="QGGI01000005">
    <property type="protein sequence ID" value="PWJ95498.1"/>
    <property type="molecule type" value="Genomic_DNA"/>
</dbReference>
<evidence type="ECO:0000313" key="4">
    <source>
        <dbReference type="Proteomes" id="UP000245921"/>
    </source>
</evidence>
<keyword evidence="1" id="KW-1133">Transmembrane helix</keyword>